<dbReference type="HOGENOM" id="CLU_020675_0_0_5"/>
<dbReference type="PROSITE" id="PS50234">
    <property type="entry name" value="VWFA"/>
    <property type="match status" value="1"/>
</dbReference>
<dbReference type="InterPro" id="IPR002035">
    <property type="entry name" value="VWF_A"/>
</dbReference>
<gene>
    <name evidence="3" type="ORF">OB2597_01517</name>
</gene>
<evidence type="ECO:0000313" key="3">
    <source>
        <dbReference type="EMBL" id="EAQ01526.1"/>
    </source>
</evidence>
<feature type="region of interest" description="Disordered" evidence="1">
    <location>
        <begin position="391"/>
        <end position="452"/>
    </location>
</feature>
<proteinExistence type="predicted"/>
<evidence type="ECO:0000259" key="2">
    <source>
        <dbReference type="PROSITE" id="PS50234"/>
    </source>
</evidence>
<dbReference type="PANTHER" id="PTHR41248">
    <property type="entry name" value="NORD PROTEIN"/>
    <property type="match status" value="1"/>
</dbReference>
<dbReference type="InterPro" id="IPR036465">
    <property type="entry name" value="vWFA_dom_sf"/>
</dbReference>
<reference evidence="3 4" key="1">
    <citation type="journal article" date="2010" name="J. Bacteriol.">
        <title>Genome sequences of Oceanicola granulosus HTCC2516(T) and Oceanicola batsensis HTCC2597(TDelta).</title>
        <authorList>
            <person name="Thrash J.C."/>
            <person name="Cho J.C."/>
            <person name="Vergin K.L."/>
            <person name="Giovannoni S.J."/>
        </authorList>
    </citation>
    <scope>NUCLEOTIDE SEQUENCE [LARGE SCALE GENOMIC DNA]</scope>
    <source>
        <strain evidence="4">ATCC BAA-863 / DSM 15984 / KCTC 12145 / HTCC2597</strain>
    </source>
</reference>
<dbReference type="AlphaFoldDB" id="A3U2Z6"/>
<dbReference type="PANTHER" id="PTHR41248:SF1">
    <property type="entry name" value="NORD PROTEIN"/>
    <property type="match status" value="1"/>
</dbReference>
<dbReference type="Gene3D" id="3.40.50.410">
    <property type="entry name" value="von Willebrand factor, type A domain"/>
    <property type="match status" value="1"/>
</dbReference>
<dbReference type="Proteomes" id="UP000004318">
    <property type="component" value="Unassembled WGS sequence"/>
</dbReference>
<comment type="caution">
    <text evidence="3">The sequence shown here is derived from an EMBL/GenBank/DDBJ whole genome shotgun (WGS) entry which is preliminary data.</text>
</comment>
<dbReference type="SUPFAM" id="SSF53300">
    <property type="entry name" value="vWA-like"/>
    <property type="match status" value="1"/>
</dbReference>
<sequence length="750" mass="82180">MSDLRLGEPATGSPSLSAASRAAFPGDGLAALSAARERLANAGYGGEVPRVFEAAACQVAELHGPETALALGPAASRIAIRAQPRVAALFLDTAVAMARKLDTETFARWLEVMLSLLRPAPAIVLPLLERMDMLIERLGLDMLEAWVATGMRFAANDAERRMAFFRLELPEAQRLLERHAGEDTFQSLERGLRAFHTALWGRMPPLREALPDGKGVAARRTSFAAGVIRMPASFPGHRGREAPLYRAALAHAGAHFAYGHGPFAVGQLKPMQIAVVSLIEDARVEALAMRDMPGLRRVWAPFHVVGPEGVATAPSLFARLAHALFDPDFPVRHGWIEKGVTMFRDHLDRIEDPAVSRHIGNLLGNDLGQTRVQFNARGYVVQPVYRDDNLGLWDFPDDPDQPPPPQEEMEIDSHDLRRSEAAETPGERQQEDRPPDADQPPEALSTRTVDPEAGVTVMHLPEYDPVARVERPEWVTVKEYDPAPGDPSFWHELEERHAGLLMRTEALVRMAQTGRTRRLKRQAEGESLDLDAVISAAIDYRSGRTPDHRLYEGTSPPERSIAVHLLLDMSRSTADRVGSQTVLSLERDAAAILARAMDRLGDPLAITAFASNGRDDLRTVPVKRFPDELGLLSGMALSGLTPGYSTRIGAALRLAGRSVSEVPCHRRLVLLLTDGEPSDVDVPDRDYLVADARRAVHGLSAKNIDTFCIALGSDVGDSVARIFGRTGFIRVERLESLPEKLTALYLRMSG</sequence>
<organism evidence="3 4">
    <name type="scientific">Pseudooceanicola batsensis (strain ATCC BAA-863 / DSM 15984 / KCTC 12145 / HTCC2597)</name>
    <name type="common">Oceanicola batsensis</name>
    <dbReference type="NCBI Taxonomy" id="252305"/>
    <lineage>
        <taxon>Bacteria</taxon>
        <taxon>Pseudomonadati</taxon>
        <taxon>Pseudomonadota</taxon>
        <taxon>Alphaproteobacteria</taxon>
        <taxon>Rhodobacterales</taxon>
        <taxon>Paracoccaceae</taxon>
        <taxon>Pseudooceanicola</taxon>
    </lineage>
</organism>
<dbReference type="eggNOG" id="COG4548">
    <property type="taxonomic scope" value="Bacteria"/>
</dbReference>
<feature type="compositionally biased region" description="Basic and acidic residues" evidence="1">
    <location>
        <begin position="411"/>
        <end position="436"/>
    </location>
</feature>
<dbReference type="EMBL" id="AAMO01000013">
    <property type="protein sequence ID" value="EAQ01526.1"/>
    <property type="molecule type" value="Genomic_DNA"/>
</dbReference>
<name>A3U2Z6_PSEBH</name>
<evidence type="ECO:0000313" key="4">
    <source>
        <dbReference type="Proteomes" id="UP000004318"/>
    </source>
</evidence>
<dbReference type="InterPro" id="IPR051928">
    <property type="entry name" value="NorD/CobT"/>
</dbReference>
<accession>A3U2Z6</accession>
<protein>
    <submittedName>
        <fullName evidence="3">von Willebrand factor type A domain</fullName>
    </submittedName>
</protein>
<dbReference type="STRING" id="252305.OB2597_01517"/>
<feature type="domain" description="VWFA" evidence="2">
    <location>
        <begin position="562"/>
        <end position="748"/>
    </location>
</feature>
<evidence type="ECO:0000256" key="1">
    <source>
        <dbReference type="SAM" id="MobiDB-lite"/>
    </source>
</evidence>
<dbReference type="SMART" id="SM00327">
    <property type="entry name" value="VWA"/>
    <property type="match status" value="1"/>
</dbReference>
<keyword evidence="4" id="KW-1185">Reference proteome</keyword>